<feature type="region of interest" description="Disordered" evidence="8">
    <location>
        <begin position="1"/>
        <end position="26"/>
    </location>
</feature>
<evidence type="ECO:0000256" key="6">
    <source>
        <dbReference type="ARBA" id="ARBA00022989"/>
    </source>
</evidence>
<proteinExistence type="inferred from homology"/>
<keyword evidence="3" id="KW-0813">Transport</keyword>
<evidence type="ECO:0000256" key="4">
    <source>
        <dbReference type="ARBA" id="ARBA00022475"/>
    </source>
</evidence>
<dbReference type="PANTHER" id="PTHR43271:SF1">
    <property type="entry name" value="INNER MEMBRANE TRANSPORT PROTEIN YNFM"/>
    <property type="match status" value="1"/>
</dbReference>
<evidence type="ECO:0000256" key="2">
    <source>
        <dbReference type="ARBA" id="ARBA00008335"/>
    </source>
</evidence>
<dbReference type="Pfam" id="PF07690">
    <property type="entry name" value="MFS_1"/>
    <property type="match status" value="1"/>
</dbReference>
<keyword evidence="6 9" id="KW-1133">Transmembrane helix</keyword>
<sequence>MRRPSDLDPTATRAGVPVAPAPAGPAGHLPGSRDFRRLNLAMGAAGLAAFGMLYATQPLLPEIGADFGVDATRASLTISVTTGLLALLVIPATRIGAQRGRVATMRLGLLVAAVLTLLSAVAPTYPLLLVARGLTGAALALVVGVAMGHVAAEVHPRGLATAMGLYVAGNSLGGVGGRVVTSAVVDLAGSWRWAVVALGVCALLATLAFLRLVPGPAAGVASAIGVPPPPGRVVDLLRDPAVLAVLALPFLLMGGFVATYNYLTYRLTGPGFELPAAVVGLVFLAYLAGTAASAVAGRAADRVGRAVVLVVSVAVMGAGLLLTLPDVLWLVVVGLVVLTSGFFGAHSVASGWAPVVGSAQPARTSALYVASYYVGSSVFGALVGLGWRAGGWPLTVACVGALVALAGVATAMLLARTGRSSRRSPA</sequence>
<feature type="transmembrane region" description="Helical" evidence="9">
    <location>
        <begin position="365"/>
        <end position="387"/>
    </location>
</feature>
<evidence type="ECO:0000256" key="8">
    <source>
        <dbReference type="SAM" id="MobiDB-lite"/>
    </source>
</evidence>
<comment type="caution">
    <text evidence="11">The sequence shown here is derived from an EMBL/GenBank/DDBJ whole genome shotgun (WGS) entry which is preliminary data.</text>
</comment>
<comment type="similarity">
    <text evidence="2">Belongs to the major facilitator superfamily.</text>
</comment>
<feature type="transmembrane region" description="Helical" evidence="9">
    <location>
        <begin position="38"/>
        <end position="56"/>
    </location>
</feature>
<protein>
    <submittedName>
        <fullName evidence="11">MFS transporter</fullName>
    </submittedName>
</protein>
<dbReference type="InterPro" id="IPR036259">
    <property type="entry name" value="MFS_trans_sf"/>
</dbReference>
<dbReference type="CDD" id="cd17324">
    <property type="entry name" value="MFS_NepI_like"/>
    <property type="match status" value="1"/>
</dbReference>
<feature type="transmembrane region" description="Helical" evidence="9">
    <location>
        <begin position="191"/>
        <end position="210"/>
    </location>
</feature>
<reference evidence="11 12" key="1">
    <citation type="submission" date="2024-02" db="EMBL/GenBank/DDBJ databases">
        <title>Full genome sequence of Nocardioides kribbensis.</title>
        <authorList>
            <person name="Poletto B.L."/>
            <person name="Silva G."/>
            <person name="Galante D."/>
            <person name="Campos K.R."/>
            <person name="Santos M.B.N."/>
            <person name="Sacchi C.T."/>
        </authorList>
    </citation>
    <scope>NUCLEOTIDE SEQUENCE [LARGE SCALE GENOMIC DNA]</scope>
    <source>
        <strain evidence="11 12">O4R</strain>
    </source>
</reference>
<name>A0ABV1NVZ3_9ACTN</name>
<dbReference type="PROSITE" id="PS50850">
    <property type="entry name" value="MFS"/>
    <property type="match status" value="1"/>
</dbReference>
<evidence type="ECO:0000313" key="12">
    <source>
        <dbReference type="Proteomes" id="UP001482520"/>
    </source>
</evidence>
<keyword evidence="4" id="KW-1003">Cell membrane</keyword>
<feature type="transmembrane region" description="Helical" evidence="9">
    <location>
        <begin position="76"/>
        <end position="95"/>
    </location>
</feature>
<keyword evidence="5 9" id="KW-0812">Transmembrane</keyword>
<feature type="transmembrane region" description="Helical" evidence="9">
    <location>
        <begin position="393"/>
        <end position="415"/>
    </location>
</feature>
<feature type="transmembrane region" description="Helical" evidence="9">
    <location>
        <begin position="328"/>
        <end position="353"/>
    </location>
</feature>
<comment type="subcellular location">
    <subcellularLocation>
        <location evidence="1">Cell membrane</location>
        <topology evidence="1">Multi-pass membrane protein</topology>
    </subcellularLocation>
</comment>
<dbReference type="InterPro" id="IPR011701">
    <property type="entry name" value="MFS"/>
</dbReference>
<feature type="transmembrane region" description="Helical" evidence="9">
    <location>
        <begin position="274"/>
        <end position="296"/>
    </location>
</feature>
<gene>
    <name evidence="11" type="ORF">V6R90_05245</name>
</gene>
<dbReference type="Gene3D" id="1.20.1250.20">
    <property type="entry name" value="MFS general substrate transporter like domains"/>
    <property type="match status" value="1"/>
</dbReference>
<dbReference type="SUPFAM" id="SSF103473">
    <property type="entry name" value="MFS general substrate transporter"/>
    <property type="match status" value="1"/>
</dbReference>
<organism evidence="11 12">
    <name type="scientific">Nocardioides kribbensis</name>
    <dbReference type="NCBI Taxonomy" id="305517"/>
    <lineage>
        <taxon>Bacteria</taxon>
        <taxon>Bacillati</taxon>
        <taxon>Actinomycetota</taxon>
        <taxon>Actinomycetes</taxon>
        <taxon>Propionibacteriales</taxon>
        <taxon>Nocardioidaceae</taxon>
        <taxon>Nocardioides</taxon>
    </lineage>
</organism>
<keyword evidence="7 9" id="KW-0472">Membrane</keyword>
<feature type="transmembrane region" description="Helical" evidence="9">
    <location>
        <begin position="164"/>
        <end position="185"/>
    </location>
</feature>
<keyword evidence="12" id="KW-1185">Reference proteome</keyword>
<dbReference type="RefSeq" id="WP_349803998.1">
    <property type="nucleotide sequence ID" value="NZ_JBEGDP010000003.1"/>
</dbReference>
<feature type="transmembrane region" description="Helical" evidence="9">
    <location>
        <begin position="303"/>
        <end position="322"/>
    </location>
</feature>
<feature type="transmembrane region" description="Helical" evidence="9">
    <location>
        <begin position="134"/>
        <end position="152"/>
    </location>
</feature>
<evidence type="ECO:0000256" key="5">
    <source>
        <dbReference type="ARBA" id="ARBA00022692"/>
    </source>
</evidence>
<feature type="compositionally biased region" description="Low complexity" evidence="8">
    <location>
        <begin position="9"/>
        <end position="18"/>
    </location>
</feature>
<evidence type="ECO:0000256" key="9">
    <source>
        <dbReference type="SAM" id="Phobius"/>
    </source>
</evidence>
<dbReference type="Proteomes" id="UP001482520">
    <property type="component" value="Unassembled WGS sequence"/>
</dbReference>
<dbReference type="EMBL" id="JBEGDP010000003">
    <property type="protein sequence ID" value="MEQ7846677.1"/>
    <property type="molecule type" value="Genomic_DNA"/>
</dbReference>
<accession>A0ABV1NVZ3</accession>
<evidence type="ECO:0000313" key="11">
    <source>
        <dbReference type="EMBL" id="MEQ7846677.1"/>
    </source>
</evidence>
<dbReference type="PANTHER" id="PTHR43271">
    <property type="entry name" value="BLL2771 PROTEIN"/>
    <property type="match status" value="1"/>
</dbReference>
<feature type="domain" description="Major facilitator superfamily (MFS) profile" evidence="10">
    <location>
        <begin position="37"/>
        <end position="418"/>
    </location>
</feature>
<feature type="transmembrane region" description="Helical" evidence="9">
    <location>
        <begin position="241"/>
        <end position="262"/>
    </location>
</feature>
<dbReference type="InterPro" id="IPR020846">
    <property type="entry name" value="MFS_dom"/>
</dbReference>
<evidence type="ECO:0000256" key="3">
    <source>
        <dbReference type="ARBA" id="ARBA00022448"/>
    </source>
</evidence>
<feature type="transmembrane region" description="Helical" evidence="9">
    <location>
        <begin position="107"/>
        <end position="128"/>
    </location>
</feature>
<evidence type="ECO:0000259" key="10">
    <source>
        <dbReference type="PROSITE" id="PS50850"/>
    </source>
</evidence>
<evidence type="ECO:0000256" key="7">
    <source>
        <dbReference type="ARBA" id="ARBA00023136"/>
    </source>
</evidence>
<evidence type="ECO:0000256" key="1">
    <source>
        <dbReference type="ARBA" id="ARBA00004651"/>
    </source>
</evidence>